<feature type="coiled-coil region" evidence="1">
    <location>
        <begin position="397"/>
        <end position="428"/>
    </location>
</feature>
<feature type="region of interest" description="Disordered" evidence="2">
    <location>
        <begin position="1"/>
        <end position="54"/>
    </location>
</feature>
<organism evidence="3 4">
    <name type="scientific">Lolium multiflorum</name>
    <name type="common">Italian ryegrass</name>
    <name type="synonym">Lolium perenne subsp. multiflorum</name>
    <dbReference type="NCBI Taxonomy" id="4521"/>
    <lineage>
        <taxon>Eukaryota</taxon>
        <taxon>Viridiplantae</taxon>
        <taxon>Streptophyta</taxon>
        <taxon>Embryophyta</taxon>
        <taxon>Tracheophyta</taxon>
        <taxon>Spermatophyta</taxon>
        <taxon>Magnoliopsida</taxon>
        <taxon>Liliopsida</taxon>
        <taxon>Poales</taxon>
        <taxon>Poaceae</taxon>
        <taxon>BOP clade</taxon>
        <taxon>Pooideae</taxon>
        <taxon>Poodae</taxon>
        <taxon>Poeae</taxon>
        <taxon>Poeae Chloroplast Group 2 (Poeae type)</taxon>
        <taxon>Loliodinae</taxon>
        <taxon>Loliinae</taxon>
        <taxon>Lolium</taxon>
    </lineage>
</organism>
<feature type="region of interest" description="Disordered" evidence="2">
    <location>
        <begin position="153"/>
        <end position="176"/>
    </location>
</feature>
<dbReference type="Proteomes" id="UP001231189">
    <property type="component" value="Unassembled WGS sequence"/>
</dbReference>
<protein>
    <submittedName>
        <fullName evidence="3">Uncharacterized protein</fullName>
    </submittedName>
</protein>
<proteinExistence type="predicted"/>
<name>A0AAD8SVZ8_LOLMU</name>
<evidence type="ECO:0000313" key="3">
    <source>
        <dbReference type="EMBL" id="KAK1665044.1"/>
    </source>
</evidence>
<keyword evidence="1" id="KW-0175">Coiled coil</keyword>
<comment type="caution">
    <text evidence="3">The sequence shown here is derived from an EMBL/GenBank/DDBJ whole genome shotgun (WGS) entry which is preliminary data.</text>
</comment>
<feature type="compositionally biased region" description="Polar residues" evidence="2">
    <location>
        <begin position="153"/>
        <end position="167"/>
    </location>
</feature>
<reference evidence="3" key="1">
    <citation type="submission" date="2023-07" db="EMBL/GenBank/DDBJ databases">
        <title>A chromosome-level genome assembly of Lolium multiflorum.</title>
        <authorList>
            <person name="Chen Y."/>
            <person name="Copetti D."/>
            <person name="Kolliker R."/>
            <person name="Studer B."/>
        </authorList>
    </citation>
    <scope>NUCLEOTIDE SEQUENCE</scope>
    <source>
        <strain evidence="3">02402/16</strain>
        <tissue evidence="3">Leaf</tissue>
    </source>
</reference>
<feature type="region of interest" description="Disordered" evidence="2">
    <location>
        <begin position="72"/>
        <end position="137"/>
    </location>
</feature>
<feature type="region of interest" description="Disordered" evidence="2">
    <location>
        <begin position="338"/>
        <end position="374"/>
    </location>
</feature>
<gene>
    <name evidence="3" type="ORF">QYE76_053203</name>
</gene>
<feature type="compositionally biased region" description="Basic residues" evidence="2">
    <location>
        <begin position="125"/>
        <end position="136"/>
    </location>
</feature>
<evidence type="ECO:0000256" key="1">
    <source>
        <dbReference type="SAM" id="Coils"/>
    </source>
</evidence>
<dbReference type="AlphaFoldDB" id="A0AAD8SVZ8"/>
<dbReference type="EMBL" id="JAUUTY010000003">
    <property type="protein sequence ID" value="KAK1665044.1"/>
    <property type="molecule type" value="Genomic_DNA"/>
</dbReference>
<sequence>MGQPDRFGPNRPGNHGPRPHRLPAFFPSLTDRRDAPVCGAHASASSSTSNRGRPGLLFSTLTLTGRSISTVRAPSTSVPSSYINPKTPASVSPTPLSPPRRQSTAIARRSNQTRRRHQPPFAATRGRRTPCRRHPPTRLGQTLLVDYFSTPGTRRSATSCDARASTSSPPPPPEPHVWVLPPYEGPEHRYIAVSIVPIPHPETVVGQGWNHRLKPSYGICRDDTTTFGAHRGAISACGRCLLPDMPHHHHRRASRFRLDLEIRLLEAGDNVGCFADRPFPVGGIVISFGEHDVYIATVAPPRYPRQIQRCASPPPGAGASHNFTSPCVVQEVIATGDENADKTTRTRGPALECTAGGGASVSGPKEPPPPSRLDEVWEKLSSPLTAGADPTTIEADLESHRQLLLKQAEELAAAKRQLEITRREYDRAHGFTPAGNNPSRAGQIRAGEAPLAPRSTAMARKSRLLPRSCRSTIPPRRTCMRPKPPQKN</sequence>
<evidence type="ECO:0000256" key="2">
    <source>
        <dbReference type="SAM" id="MobiDB-lite"/>
    </source>
</evidence>
<feature type="compositionally biased region" description="Polar residues" evidence="2">
    <location>
        <begin position="72"/>
        <end position="105"/>
    </location>
</feature>
<keyword evidence="4" id="KW-1185">Reference proteome</keyword>
<evidence type="ECO:0000313" key="4">
    <source>
        <dbReference type="Proteomes" id="UP001231189"/>
    </source>
</evidence>
<accession>A0AAD8SVZ8</accession>
<feature type="region of interest" description="Disordered" evidence="2">
    <location>
        <begin position="428"/>
        <end position="488"/>
    </location>
</feature>
<feature type="compositionally biased region" description="Basic residues" evidence="2">
    <location>
        <begin position="478"/>
        <end position="488"/>
    </location>
</feature>